<evidence type="ECO:0000256" key="4">
    <source>
        <dbReference type="ARBA" id="ARBA00022989"/>
    </source>
</evidence>
<comment type="caution">
    <text evidence="11">The sequence shown here is derived from an EMBL/GenBank/DDBJ whole genome shotgun (WGS) entry which is preliminary data.</text>
</comment>
<dbReference type="EMBL" id="SOAN01000005">
    <property type="protein sequence ID" value="TDS85734.1"/>
    <property type="molecule type" value="Genomic_DNA"/>
</dbReference>
<dbReference type="InterPro" id="IPR003691">
    <property type="entry name" value="FluC"/>
</dbReference>
<evidence type="ECO:0000313" key="11">
    <source>
        <dbReference type="EMBL" id="TDS85734.1"/>
    </source>
</evidence>
<dbReference type="GO" id="GO:0005886">
    <property type="term" value="C:plasma membrane"/>
    <property type="evidence" value="ECO:0007669"/>
    <property type="project" value="UniProtKB-SubCell"/>
</dbReference>
<feature type="transmembrane region" description="Helical" evidence="10">
    <location>
        <begin position="71"/>
        <end position="95"/>
    </location>
</feature>
<comment type="function">
    <text evidence="9">Fluoride-specific ion channel. Important for reducing fluoride concentration in the cell, thus reducing its toxicity.</text>
</comment>
<organism evidence="11 12">
    <name type="scientific">Nesterenkonia aurantiaca</name>
    <dbReference type="NCBI Taxonomy" id="1436010"/>
    <lineage>
        <taxon>Bacteria</taxon>
        <taxon>Bacillati</taxon>
        <taxon>Actinomycetota</taxon>
        <taxon>Actinomycetes</taxon>
        <taxon>Micrococcales</taxon>
        <taxon>Micrococcaceae</taxon>
        <taxon>Nesterenkonia</taxon>
    </lineage>
</organism>
<evidence type="ECO:0000256" key="9">
    <source>
        <dbReference type="ARBA" id="ARBA00049940"/>
    </source>
</evidence>
<keyword evidence="3 10" id="KW-0812">Transmembrane</keyword>
<dbReference type="GO" id="GO:0034220">
    <property type="term" value="P:monoatomic ion transmembrane transport"/>
    <property type="evidence" value="ECO:0007669"/>
    <property type="project" value="UniProtKB-KW"/>
</dbReference>
<comment type="catalytic activity">
    <reaction evidence="8">
        <text>fluoride(in) = fluoride(out)</text>
        <dbReference type="Rhea" id="RHEA:76159"/>
        <dbReference type="ChEBI" id="CHEBI:17051"/>
    </reaction>
    <physiologicalReaction direction="left-to-right" evidence="8">
        <dbReference type="Rhea" id="RHEA:76160"/>
    </physiologicalReaction>
</comment>
<feature type="transmembrane region" description="Helical" evidence="10">
    <location>
        <begin position="33"/>
        <end position="51"/>
    </location>
</feature>
<keyword evidence="4 10" id="KW-1133">Transmembrane helix</keyword>
<keyword evidence="6" id="KW-0407">Ion channel</keyword>
<keyword evidence="5 10" id="KW-0472">Membrane</keyword>
<evidence type="ECO:0000256" key="1">
    <source>
        <dbReference type="ARBA" id="ARBA00004651"/>
    </source>
</evidence>
<keyword evidence="6" id="KW-0406">Ion transport</keyword>
<sequence length="134" mass="13826">MIPEFSLAIALGVALGGSVGALGRFLLDRYLRVGLLLANTLGCCVLGYLLGELTWLSENGVDEPGGLFSGQVSTVLIFGLLGALSTFATVSVRVAQAWMAGRHLRAVGIWGAHVGFGFAAAALGIALSRMSGLY</sequence>
<protein>
    <recommendedName>
        <fullName evidence="10">Fluoride-specific ion channel</fullName>
    </recommendedName>
</protein>
<dbReference type="Proteomes" id="UP000294506">
    <property type="component" value="Unassembled WGS sequence"/>
</dbReference>
<keyword evidence="6" id="KW-0813">Transport</keyword>
<dbReference type="AlphaFoldDB" id="A0A4R7G2Z5"/>
<proteinExistence type="inferred from homology"/>
<evidence type="ECO:0000256" key="5">
    <source>
        <dbReference type="ARBA" id="ARBA00023136"/>
    </source>
</evidence>
<accession>A0A4R7G2Z5</accession>
<keyword evidence="12" id="KW-1185">Reference proteome</keyword>
<gene>
    <name evidence="11" type="ORF">EV640_10576</name>
</gene>
<evidence type="ECO:0000313" key="12">
    <source>
        <dbReference type="Proteomes" id="UP000294506"/>
    </source>
</evidence>
<dbReference type="RefSeq" id="WP_051501092.1">
    <property type="nucleotide sequence ID" value="NZ_SOAN01000005.1"/>
</dbReference>
<evidence type="ECO:0000256" key="3">
    <source>
        <dbReference type="ARBA" id="ARBA00022692"/>
    </source>
</evidence>
<evidence type="ECO:0000256" key="2">
    <source>
        <dbReference type="ARBA" id="ARBA00022475"/>
    </source>
</evidence>
<feature type="transmembrane region" description="Helical" evidence="10">
    <location>
        <begin position="6"/>
        <end position="26"/>
    </location>
</feature>
<evidence type="ECO:0000256" key="6">
    <source>
        <dbReference type="ARBA" id="ARBA00023303"/>
    </source>
</evidence>
<dbReference type="Pfam" id="PF02537">
    <property type="entry name" value="CRCB"/>
    <property type="match status" value="1"/>
</dbReference>
<reference evidence="11 12" key="1">
    <citation type="submission" date="2019-03" db="EMBL/GenBank/DDBJ databases">
        <title>Genomic Encyclopedia of Type Strains, Phase III (KMG-III): the genomes of soil and plant-associated and newly described type strains.</title>
        <authorList>
            <person name="Whitman W."/>
        </authorList>
    </citation>
    <scope>NUCLEOTIDE SEQUENCE [LARGE SCALE GENOMIC DNA]</scope>
    <source>
        <strain evidence="11 12">DSM 27373</strain>
    </source>
</reference>
<comment type="similarity">
    <text evidence="7 10">Belongs to the fluoride channel Fluc/FEX (TC 1.A.43) family.</text>
</comment>
<comment type="subcellular location">
    <subcellularLocation>
        <location evidence="1">Cell membrane</location>
        <topology evidence="1">Multi-pass membrane protein</topology>
    </subcellularLocation>
</comment>
<name>A0A4R7G2Z5_9MICC</name>
<evidence type="ECO:0000256" key="7">
    <source>
        <dbReference type="ARBA" id="ARBA00035120"/>
    </source>
</evidence>
<evidence type="ECO:0000256" key="10">
    <source>
        <dbReference type="RuleBase" id="RU004340"/>
    </source>
</evidence>
<feature type="transmembrane region" description="Helical" evidence="10">
    <location>
        <begin position="107"/>
        <end position="127"/>
    </location>
</feature>
<evidence type="ECO:0000256" key="8">
    <source>
        <dbReference type="ARBA" id="ARBA00035585"/>
    </source>
</evidence>
<keyword evidence="2 10" id="KW-1003">Cell membrane</keyword>